<name>A0A813LF10_POLGL</name>
<organism evidence="1 2">
    <name type="scientific">Polarella glacialis</name>
    <name type="common">Dinoflagellate</name>
    <dbReference type="NCBI Taxonomy" id="89957"/>
    <lineage>
        <taxon>Eukaryota</taxon>
        <taxon>Sar</taxon>
        <taxon>Alveolata</taxon>
        <taxon>Dinophyceae</taxon>
        <taxon>Suessiales</taxon>
        <taxon>Suessiaceae</taxon>
        <taxon>Polarella</taxon>
    </lineage>
</organism>
<comment type="caution">
    <text evidence="1">The sequence shown here is derived from an EMBL/GenBank/DDBJ whole genome shotgun (WGS) entry which is preliminary data.</text>
</comment>
<protein>
    <submittedName>
        <fullName evidence="1">Uncharacterized protein</fullName>
    </submittedName>
</protein>
<dbReference type="AlphaFoldDB" id="A0A813LF10"/>
<dbReference type="Gene3D" id="3.30.200.20">
    <property type="entry name" value="Phosphorylase Kinase, domain 1"/>
    <property type="match status" value="1"/>
</dbReference>
<dbReference type="Proteomes" id="UP000626109">
    <property type="component" value="Unassembled WGS sequence"/>
</dbReference>
<reference evidence="1" key="1">
    <citation type="submission" date="2021-02" db="EMBL/GenBank/DDBJ databases">
        <authorList>
            <person name="Dougan E. K."/>
            <person name="Rhodes N."/>
            <person name="Thang M."/>
            <person name="Chan C."/>
        </authorList>
    </citation>
    <scope>NUCLEOTIDE SEQUENCE</scope>
</reference>
<evidence type="ECO:0000313" key="1">
    <source>
        <dbReference type="EMBL" id="CAE8728018.1"/>
    </source>
</evidence>
<sequence>MLRLGASVSPMIVIAADDSSKGEMMSYASMQKACNMWADDRIIGRGAAAVVYRAELPRFGAVAVKRFTEGADRCPLLCVAVVVLVEYCCCWCCCC</sequence>
<proteinExistence type="predicted"/>
<dbReference type="EMBL" id="CAJNNW010035488">
    <property type="protein sequence ID" value="CAE8728018.1"/>
    <property type="molecule type" value="Genomic_DNA"/>
</dbReference>
<accession>A0A813LF10</accession>
<evidence type="ECO:0000313" key="2">
    <source>
        <dbReference type="Proteomes" id="UP000626109"/>
    </source>
</evidence>
<gene>
    <name evidence="1" type="ORF">PGLA2088_LOCUS44985</name>
</gene>